<dbReference type="PROSITE" id="PS50983">
    <property type="entry name" value="FE_B12_PBP"/>
    <property type="match status" value="1"/>
</dbReference>
<keyword evidence="5" id="KW-1185">Reference proteome</keyword>
<dbReference type="Gene3D" id="3.40.50.1980">
    <property type="entry name" value="Nitrogenase molybdenum iron protein domain"/>
    <property type="match status" value="2"/>
</dbReference>
<reference evidence="4 5" key="1">
    <citation type="journal article" date="2019" name="Int. J. Syst. Evol. Microbiol.">
        <title>The Global Catalogue of Microorganisms (GCM) 10K type strain sequencing project: providing services to taxonomists for standard genome sequencing and annotation.</title>
        <authorList>
            <consortium name="The Broad Institute Genomics Platform"/>
            <consortium name="The Broad Institute Genome Sequencing Center for Infectious Disease"/>
            <person name="Wu L."/>
            <person name="Ma J."/>
        </authorList>
    </citation>
    <scope>NUCLEOTIDE SEQUENCE [LARGE SCALE GENOMIC DNA]</scope>
    <source>
        <strain evidence="4 5">JCM 15749</strain>
    </source>
</reference>
<gene>
    <name evidence="4" type="ORF">GCM10009821_12170</name>
</gene>
<evidence type="ECO:0000313" key="5">
    <source>
        <dbReference type="Proteomes" id="UP001501480"/>
    </source>
</evidence>
<comment type="similarity">
    <text evidence="1">Belongs to the bacterial solute-binding protein 8 family.</text>
</comment>
<dbReference type="PANTHER" id="PTHR30535:SF4">
    <property type="entry name" value="HEMIN-BINDING PERIPLASMIC PROTEIN HMUT"/>
    <property type="match status" value="1"/>
</dbReference>
<dbReference type="Proteomes" id="UP001501480">
    <property type="component" value="Unassembled WGS sequence"/>
</dbReference>
<accession>A0ABN2VWE0</accession>
<dbReference type="EMBL" id="BAAAPY010000003">
    <property type="protein sequence ID" value="GAA2074824.1"/>
    <property type="molecule type" value="Genomic_DNA"/>
</dbReference>
<dbReference type="Pfam" id="PF01497">
    <property type="entry name" value="Peripla_BP_2"/>
    <property type="match status" value="1"/>
</dbReference>
<sequence>MRRVALALLALLVLAGCAAPAASSGDGRAGTPDRVPLSEVEPLVDPAAHEGPSTAVLADRAIEPVAEAPDQTLPVTVTSYDRSGPRDVTITDTDRVLALDLSGSLAATVWGLGLDGLLVGRDGATTFAGSEDLPVVTNDGHSLNAESILRARPTLVVTDGSVGPRDVVQQLRDAGVQVVFLERESSFEGASRLARDMGQVLGVPAEGQALAERIEQQVADVGTDVERLAPDDEDDRLRMVFLYLRGSAGVYYLLGEDSGADDLIRTLGGVDVAGELGWRDVQPLTDEAVVAADPDLVLVMTSGLESVGGIEQLLQDKPVLALTSAGKNRRFVDMADGDVLSFGPRSADVLDALARAVYAPDR</sequence>
<keyword evidence="2" id="KW-0732">Signal</keyword>
<proteinExistence type="inferred from homology"/>
<dbReference type="RefSeq" id="WP_344325921.1">
    <property type="nucleotide sequence ID" value="NZ_BAAAPY010000003.1"/>
</dbReference>
<dbReference type="PROSITE" id="PS51257">
    <property type="entry name" value="PROKAR_LIPOPROTEIN"/>
    <property type="match status" value="1"/>
</dbReference>
<feature type="chain" id="PRO_5047474580" evidence="2">
    <location>
        <begin position="22"/>
        <end position="362"/>
    </location>
</feature>
<evidence type="ECO:0000256" key="1">
    <source>
        <dbReference type="ARBA" id="ARBA00008814"/>
    </source>
</evidence>
<comment type="caution">
    <text evidence="4">The sequence shown here is derived from an EMBL/GenBank/DDBJ whole genome shotgun (WGS) entry which is preliminary data.</text>
</comment>
<feature type="signal peptide" evidence="2">
    <location>
        <begin position="1"/>
        <end position="21"/>
    </location>
</feature>
<protein>
    <submittedName>
        <fullName evidence="4">Hemin ABC transporter substrate-binding protein</fullName>
    </submittedName>
</protein>
<dbReference type="PANTHER" id="PTHR30535">
    <property type="entry name" value="VITAMIN B12-BINDING PROTEIN"/>
    <property type="match status" value="1"/>
</dbReference>
<feature type="domain" description="Fe/B12 periplasmic-binding" evidence="3">
    <location>
        <begin position="95"/>
        <end position="361"/>
    </location>
</feature>
<dbReference type="InterPro" id="IPR002491">
    <property type="entry name" value="ABC_transptr_periplasmic_BD"/>
</dbReference>
<evidence type="ECO:0000313" key="4">
    <source>
        <dbReference type="EMBL" id="GAA2074824.1"/>
    </source>
</evidence>
<dbReference type="InterPro" id="IPR050902">
    <property type="entry name" value="ABC_Transporter_SBP"/>
</dbReference>
<evidence type="ECO:0000256" key="2">
    <source>
        <dbReference type="SAM" id="SignalP"/>
    </source>
</evidence>
<evidence type="ECO:0000259" key="3">
    <source>
        <dbReference type="PROSITE" id="PS50983"/>
    </source>
</evidence>
<name>A0ABN2VWE0_9ACTN</name>
<organism evidence="4 5">
    <name type="scientific">Aeromicrobium halocynthiae</name>
    <dbReference type="NCBI Taxonomy" id="560557"/>
    <lineage>
        <taxon>Bacteria</taxon>
        <taxon>Bacillati</taxon>
        <taxon>Actinomycetota</taxon>
        <taxon>Actinomycetes</taxon>
        <taxon>Propionibacteriales</taxon>
        <taxon>Nocardioidaceae</taxon>
        <taxon>Aeromicrobium</taxon>
    </lineage>
</organism>
<dbReference type="SUPFAM" id="SSF53807">
    <property type="entry name" value="Helical backbone' metal receptor"/>
    <property type="match status" value="1"/>
</dbReference>